<keyword evidence="1" id="KW-0472">Membrane</keyword>
<gene>
    <name evidence="2" type="ORF">LCGC14_2893240</name>
</gene>
<dbReference type="EMBL" id="LAZR01056763">
    <property type="protein sequence ID" value="KKK73498.1"/>
    <property type="molecule type" value="Genomic_DNA"/>
</dbReference>
<evidence type="ECO:0000256" key="1">
    <source>
        <dbReference type="SAM" id="Phobius"/>
    </source>
</evidence>
<feature type="transmembrane region" description="Helical" evidence="1">
    <location>
        <begin position="28"/>
        <end position="50"/>
    </location>
</feature>
<feature type="transmembrane region" description="Helical" evidence="1">
    <location>
        <begin position="70"/>
        <end position="88"/>
    </location>
</feature>
<evidence type="ECO:0000313" key="2">
    <source>
        <dbReference type="EMBL" id="KKK73498.1"/>
    </source>
</evidence>
<name>A0A0F8XWZ4_9ZZZZ</name>
<reference evidence="2" key="1">
    <citation type="journal article" date="2015" name="Nature">
        <title>Complex archaea that bridge the gap between prokaryotes and eukaryotes.</title>
        <authorList>
            <person name="Spang A."/>
            <person name="Saw J.H."/>
            <person name="Jorgensen S.L."/>
            <person name="Zaremba-Niedzwiedzka K."/>
            <person name="Martijn J."/>
            <person name="Lind A.E."/>
            <person name="van Eijk R."/>
            <person name="Schleper C."/>
            <person name="Guy L."/>
            <person name="Ettema T.J."/>
        </authorList>
    </citation>
    <scope>NUCLEOTIDE SEQUENCE</scope>
</reference>
<feature type="transmembrane region" description="Helical" evidence="1">
    <location>
        <begin position="94"/>
        <end position="117"/>
    </location>
</feature>
<organism evidence="2">
    <name type="scientific">marine sediment metagenome</name>
    <dbReference type="NCBI Taxonomy" id="412755"/>
    <lineage>
        <taxon>unclassified sequences</taxon>
        <taxon>metagenomes</taxon>
        <taxon>ecological metagenomes</taxon>
    </lineage>
</organism>
<comment type="caution">
    <text evidence="2">The sequence shown here is derived from an EMBL/GenBank/DDBJ whole genome shotgun (WGS) entry which is preliminary data.</text>
</comment>
<proteinExistence type="predicted"/>
<accession>A0A0F8XWZ4</accession>
<keyword evidence="1" id="KW-1133">Transmembrane helix</keyword>
<dbReference type="AlphaFoldDB" id="A0A0F8XWZ4"/>
<protein>
    <submittedName>
        <fullName evidence="2">Uncharacterized protein</fullName>
    </submittedName>
</protein>
<keyword evidence="1" id="KW-0812">Transmembrane</keyword>
<sequence length="129" mass="13292">MQQQIISGVDPSLAGRILAVFGGGTIDIMMGLIMAILAGIVVAFVGAFVVNALKGAKIGLPVGRKPIGQITAIMVYGTLISATLVGLLDQAVSVPNLGFIIASVIYFLIIGFVYVGLRGIGLKQLPLPD</sequence>